<dbReference type="Gene3D" id="1.20.140.160">
    <property type="match status" value="1"/>
</dbReference>
<dbReference type="Gene3D" id="1.10.1740.10">
    <property type="match status" value="1"/>
</dbReference>
<keyword evidence="4 5" id="KW-0804">Transcription</keyword>
<dbReference type="Pfam" id="PF04542">
    <property type="entry name" value="Sigma70_r2"/>
    <property type="match status" value="1"/>
</dbReference>
<accession>A0ABN0J5Z6</accession>
<proteinExistence type="inferred from homology"/>
<dbReference type="InterPro" id="IPR013325">
    <property type="entry name" value="RNA_pol_sigma_r2"/>
</dbReference>
<dbReference type="Pfam" id="PF04545">
    <property type="entry name" value="Sigma70_r4"/>
    <property type="match status" value="1"/>
</dbReference>
<gene>
    <name evidence="8" type="ORF">LEP1GSC035_1634</name>
</gene>
<keyword evidence="1 5" id="KW-0805">Transcription regulation</keyword>
<dbReference type="SUPFAM" id="SSF88659">
    <property type="entry name" value="Sigma3 and sigma4 domains of RNA polymerase sigma factors"/>
    <property type="match status" value="2"/>
</dbReference>
<dbReference type="NCBIfam" id="TIGR02937">
    <property type="entry name" value="sigma70-ECF"/>
    <property type="match status" value="1"/>
</dbReference>
<comment type="function">
    <text evidence="5">Sigma factors are initiation factors that promote the attachment of RNA polymerase to specific initiation sites and are then released.</text>
</comment>
<evidence type="ECO:0000259" key="6">
    <source>
        <dbReference type="PROSITE" id="PS00715"/>
    </source>
</evidence>
<keyword evidence="3 5" id="KW-0238">DNA-binding</keyword>
<dbReference type="NCBIfam" id="TIGR02479">
    <property type="entry name" value="FliA_WhiG"/>
    <property type="match status" value="1"/>
</dbReference>
<dbReference type="InterPro" id="IPR012845">
    <property type="entry name" value="RNA_pol_sigma_FliA_WhiG"/>
</dbReference>
<evidence type="ECO:0000313" key="9">
    <source>
        <dbReference type="Proteomes" id="UP000012099"/>
    </source>
</evidence>
<dbReference type="InterPro" id="IPR000943">
    <property type="entry name" value="RNA_pol_sigma70"/>
</dbReference>
<dbReference type="PROSITE" id="PS00716">
    <property type="entry name" value="SIGMA70_2"/>
    <property type="match status" value="1"/>
</dbReference>
<comment type="caution">
    <text evidence="8">The sequence shown here is derived from an EMBL/GenBank/DDBJ whole genome shotgun (WGS) entry which is preliminary data.</text>
</comment>
<dbReference type="NCBIfam" id="NF004935">
    <property type="entry name" value="PRK06288.1"/>
    <property type="match status" value="1"/>
</dbReference>
<organism evidence="8 9">
    <name type="scientific">Leptospira noguchii str. 2007001578</name>
    <dbReference type="NCBI Taxonomy" id="1049974"/>
    <lineage>
        <taxon>Bacteria</taxon>
        <taxon>Pseudomonadati</taxon>
        <taxon>Spirochaetota</taxon>
        <taxon>Spirochaetia</taxon>
        <taxon>Leptospirales</taxon>
        <taxon>Leptospiraceae</taxon>
        <taxon>Leptospira</taxon>
    </lineage>
</organism>
<dbReference type="PROSITE" id="PS00715">
    <property type="entry name" value="SIGMA70_1"/>
    <property type="match status" value="1"/>
</dbReference>
<dbReference type="SUPFAM" id="SSF88946">
    <property type="entry name" value="Sigma2 domain of RNA polymerase sigma factors"/>
    <property type="match status" value="1"/>
</dbReference>
<dbReference type="PANTHER" id="PTHR30385">
    <property type="entry name" value="SIGMA FACTOR F FLAGELLAR"/>
    <property type="match status" value="1"/>
</dbReference>
<dbReference type="PIRSF" id="PIRSF000770">
    <property type="entry name" value="RNA_pol_sigma-SigE/K"/>
    <property type="match status" value="1"/>
</dbReference>
<dbReference type="PRINTS" id="PR00046">
    <property type="entry name" value="SIGMA70FCT"/>
</dbReference>
<evidence type="ECO:0000259" key="7">
    <source>
        <dbReference type="PROSITE" id="PS00716"/>
    </source>
</evidence>
<name>A0ABN0J5Z6_9LEPT</name>
<evidence type="ECO:0000256" key="2">
    <source>
        <dbReference type="ARBA" id="ARBA00023082"/>
    </source>
</evidence>
<dbReference type="NCBIfam" id="NF005413">
    <property type="entry name" value="PRK06986.1"/>
    <property type="match status" value="1"/>
</dbReference>
<dbReference type="PANTHER" id="PTHR30385:SF7">
    <property type="entry name" value="RNA POLYMERASE SIGMA FACTOR FLIA"/>
    <property type="match status" value="1"/>
</dbReference>
<evidence type="ECO:0000313" key="8">
    <source>
        <dbReference type="EMBL" id="EMN02441.1"/>
    </source>
</evidence>
<dbReference type="EMBL" id="AHMH02000016">
    <property type="protein sequence ID" value="EMN02441.1"/>
    <property type="molecule type" value="Genomic_DNA"/>
</dbReference>
<feature type="domain" description="RNA polymerase sigma-70" evidence="7">
    <location>
        <begin position="234"/>
        <end position="260"/>
    </location>
</feature>
<evidence type="ECO:0000256" key="1">
    <source>
        <dbReference type="ARBA" id="ARBA00023015"/>
    </source>
</evidence>
<reference evidence="8 9" key="1">
    <citation type="submission" date="2013-01" db="EMBL/GenBank/DDBJ databases">
        <authorList>
            <person name="Harkins D.M."/>
            <person name="Durkin A.S."/>
            <person name="Brinkac L.M."/>
            <person name="Haft D.H."/>
            <person name="Selengut J.D."/>
            <person name="Sanka R."/>
            <person name="DePew J."/>
            <person name="Purushe J."/>
            <person name="Whelen A.C."/>
            <person name="Vinetz J.M."/>
            <person name="Sutton G.G."/>
            <person name="Nierman W.C."/>
            <person name="Fouts D.E."/>
        </authorList>
    </citation>
    <scope>NUCLEOTIDE SEQUENCE [LARGE SCALE GENOMIC DNA]</scope>
    <source>
        <strain evidence="8 9">2007001578</strain>
    </source>
</reference>
<protein>
    <recommendedName>
        <fullName evidence="5">RNA polymerase sigma factor</fullName>
    </recommendedName>
</protein>
<dbReference type="Proteomes" id="UP000012099">
    <property type="component" value="Unassembled WGS sequence"/>
</dbReference>
<feature type="domain" description="RNA polymerase sigma-70" evidence="6">
    <location>
        <begin position="67"/>
        <end position="80"/>
    </location>
</feature>
<evidence type="ECO:0000256" key="4">
    <source>
        <dbReference type="ARBA" id="ARBA00023163"/>
    </source>
</evidence>
<dbReference type="InterPro" id="IPR007627">
    <property type="entry name" value="RNA_pol_sigma70_r2"/>
</dbReference>
<comment type="similarity">
    <text evidence="5">Belongs to the sigma-70 factor family.</text>
</comment>
<keyword evidence="9" id="KW-1185">Reference proteome</keyword>
<dbReference type="InterPro" id="IPR014284">
    <property type="entry name" value="RNA_pol_sigma-70_dom"/>
</dbReference>
<evidence type="ECO:0000256" key="5">
    <source>
        <dbReference type="RuleBase" id="RU362124"/>
    </source>
</evidence>
<keyword evidence="2 5" id="KW-0731">Sigma factor</keyword>
<evidence type="ECO:0000256" key="3">
    <source>
        <dbReference type="ARBA" id="ARBA00023125"/>
    </source>
</evidence>
<dbReference type="InterPro" id="IPR013324">
    <property type="entry name" value="RNA_pol_sigma_r3/r4-like"/>
</dbReference>
<dbReference type="CDD" id="cd06171">
    <property type="entry name" value="Sigma70_r4"/>
    <property type="match status" value="1"/>
</dbReference>
<dbReference type="InterPro" id="IPR007630">
    <property type="entry name" value="RNA_pol_sigma70_r4"/>
</dbReference>
<sequence length="274" mass="31803">MRSSRSELMSKKYEKYNQQDETELWKSYRETKDQDIRAYLVEKYSPLVKHVAGRIAIGMPQNVEFDDLVSYGVFGLLDAIEKFDPERLIKFKTYAMTRIRGSIFDELRSIDWIPRSIRQKAKQLEQIIGMLENKEGQQVDDDAIAKELGISMEEYNSLLTKISGTSLVSLNDIWFLGDENDEVSFMETLESPMNMNPDTIIEKEEIKNVIVEAIKTLPEKEKKVIVLYYYEDLTLKEIGEVLEVTESRISQLHTRAVSRLRSKLGKVKSVISRK</sequence>